<evidence type="ECO:0000256" key="1">
    <source>
        <dbReference type="SAM" id="MobiDB-lite"/>
    </source>
</evidence>
<accession>A0A9P7Q338</accession>
<keyword evidence="3" id="KW-1185">Reference proteome</keyword>
<name>A0A9P7Q338_9HYPO</name>
<evidence type="ECO:0000313" key="2">
    <source>
        <dbReference type="EMBL" id="KAG6117696.1"/>
    </source>
</evidence>
<reference evidence="2 3" key="1">
    <citation type="journal article" date="2020" name="bioRxiv">
        <title>Whole genome comparisons of ergot fungi reveals the divergence and evolution of species within the genus Claviceps are the result of varying mechanisms driving genome evolution and host range expansion.</title>
        <authorList>
            <person name="Wyka S.A."/>
            <person name="Mondo S.J."/>
            <person name="Liu M."/>
            <person name="Dettman J."/>
            <person name="Nalam V."/>
            <person name="Broders K.D."/>
        </authorList>
    </citation>
    <scope>NUCLEOTIDE SEQUENCE [LARGE SCALE GENOMIC DNA]</scope>
    <source>
        <strain evidence="2 3">LM576</strain>
    </source>
</reference>
<evidence type="ECO:0000313" key="3">
    <source>
        <dbReference type="Proteomes" id="UP000732380"/>
    </source>
</evidence>
<sequence length="111" mass="12609">MAPHFSLQFKLPALIPGTLLHNLDGPHLVGRRQGRSKVIARRRRDKARIVIDIDMTDDSPYEEQTAEDKRSNNHCNHRNRHSHSDDDIGQGLRCPTNAVVNVMSPTLLLRV</sequence>
<comment type="caution">
    <text evidence="2">The sequence shown here is derived from an EMBL/GenBank/DDBJ whole genome shotgun (WGS) entry which is preliminary data.</text>
</comment>
<dbReference type="AlphaFoldDB" id="A0A9P7Q338"/>
<proteinExistence type="predicted"/>
<protein>
    <submittedName>
        <fullName evidence="2">Uncharacterized protein</fullName>
    </submittedName>
</protein>
<dbReference type="EMBL" id="SRQM01000129">
    <property type="protein sequence ID" value="KAG6117696.1"/>
    <property type="molecule type" value="Genomic_DNA"/>
</dbReference>
<organism evidence="2 3">
    <name type="scientific">Claviceps humidiphila</name>
    <dbReference type="NCBI Taxonomy" id="1294629"/>
    <lineage>
        <taxon>Eukaryota</taxon>
        <taxon>Fungi</taxon>
        <taxon>Dikarya</taxon>
        <taxon>Ascomycota</taxon>
        <taxon>Pezizomycotina</taxon>
        <taxon>Sordariomycetes</taxon>
        <taxon>Hypocreomycetidae</taxon>
        <taxon>Hypocreales</taxon>
        <taxon>Clavicipitaceae</taxon>
        <taxon>Claviceps</taxon>
    </lineage>
</organism>
<feature type="region of interest" description="Disordered" evidence="1">
    <location>
        <begin position="58"/>
        <end position="93"/>
    </location>
</feature>
<gene>
    <name evidence="2" type="ORF">E4U13_000843</name>
</gene>
<dbReference type="Proteomes" id="UP000732380">
    <property type="component" value="Unassembled WGS sequence"/>
</dbReference>